<evidence type="ECO:0000256" key="2">
    <source>
        <dbReference type="ARBA" id="ARBA00009557"/>
    </source>
</evidence>
<evidence type="ECO:0000256" key="4">
    <source>
        <dbReference type="ARBA" id="ARBA00022737"/>
    </source>
</evidence>
<dbReference type="PANTHER" id="PTHR13759:SF1">
    <property type="entry name" value="TWINFILIN"/>
    <property type="match status" value="1"/>
</dbReference>
<keyword evidence="11" id="KW-1185">Reference proteome</keyword>
<dbReference type="GO" id="GO:0051016">
    <property type="term" value="P:barbed-end actin filament capping"/>
    <property type="evidence" value="ECO:0007669"/>
    <property type="project" value="TreeGrafter"/>
</dbReference>
<evidence type="ECO:0000256" key="3">
    <source>
        <dbReference type="ARBA" id="ARBA00022490"/>
    </source>
</evidence>
<evidence type="ECO:0000259" key="9">
    <source>
        <dbReference type="PROSITE" id="PS51263"/>
    </source>
</evidence>
<dbReference type="PROSITE" id="PS51263">
    <property type="entry name" value="ADF_H"/>
    <property type="match status" value="2"/>
</dbReference>
<evidence type="ECO:0000256" key="8">
    <source>
        <dbReference type="SAM" id="MobiDB-lite"/>
    </source>
</evidence>
<gene>
    <name evidence="10" type="ORF">ADEAN_000243500</name>
</gene>
<dbReference type="InterPro" id="IPR028458">
    <property type="entry name" value="Twinfilin"/>
</dbReference>
<evidence type="ECO:0000313" key="11">
    <source>
        <dbReference type="Proteomes" id="UP000515908"/>
    </source>
</evidence>
<name>A0A7G2CAE2_9TRYP</name>
<dbReference type="VEuPathDB" id="TriTrypDB:ADEAN_000243500"/>
<feature type="compositionally biased region" description="Low complexity" evidence="8">
    <location>
        <begin position="313"/>
        <end position="322"/>
    </location>
</feature>
<evidence type="ECO:0000256" key="6">
    <source>
        <dbReference type="ARBA" id="ARBA00023212"/>
    </source>
</evidence>
<sequence>MLHVGFKVDDALRDKLSKVGKDNDIGAIVAVASNEIIQENFFIQSKDLTKSCDAVREHLVKEGLTCAYIVVRVADSQPSLVVYVSDSAKPRDRMVYSSGASNMRDIVRVSSTLTVQASAPEEIKPELFVRKESAAGREDLMTASEKMNDRLSKMEVAPQPSILPGVATPVTKAVDQALDAFAKGEVATVTFKIENGNIDVDKQIKGEKGLNTIVPVLPDDHPRYIITRFTPKALKEEKSVMIYVCPGACPPKEKMPYASSKAPFVAYLSGKKVTLDRRVECGEVSEMIQTVEDHFVDVDFGEEEAAPHPPKPAMAKGPRMLI</sequence>
<keyword evidence="4" id="KW-0677">Repeat</keyword>
<evidence type="ECO:0000313" key="10">
    <source>
        <dbReference type="EMBL" id="CAD2214982.1"/>
    </source>
</evidence>
<dbReference type="GO" id="GO:0030042">
    <property type="term" value="P:actin filament depolymerization"/>
    <property type="evidence" value="ECO:0007669"/>
    <property type="project" value="TreeGrafter"/>
</dbReference>
<keyword evidence="3" id="KW-0963">Cytoplasm</keyword>
<dbReference type="GO" id="GO:0005884">
    <property type="term" value="C:actin filament"/>
    <property type="evidence" value="ECO:0007669"/>
    <property type="project" value="TreeGrafter"/>
</dbReference>
<feature type="domain" description="ADF-H" evidence="9">
    <location>
        <begin position="165"/>
        <end position="297"/>
    </location>
</feature>
<dbReference type="Gene3D" id="3.40.20.10">
    <property type="entry name" value="Severin"/>
    <property type="match status" value="2"/>
</dbReference>
<protein>
    <submittedName>
        <fullName evidence="10">Cofilin/tropomyosin-type actin-binding protein, putative</fullName>
    </submittedName>
</protein>
<dbReference type="Pfam" id="PF00241">
    <property type="entry name" value="Cofilin_ADF"/>
    <property type="match status" value="2"/>
</dbReference>
<dbReference type="SMART" id="SM00102">
    <property type="entry name" value="ADF"/>
    <property type="match status" value="2"/>
</dbReference>
<accession>A0A7G2CAE2</accession>
<dbReference type="InterPro" id="IPR029006">
    <property type="entry name" value="ADF-H/Gelsolin-like_dom_sf"/>
</dbReference>
<dbReference type="GO" id="GO:0003785">
    <property type="term" value="F:actin monomer binding"/>
    <property type="evidence" value="ECO:0007669"/>
    <property type="project" value="TreeGrafter"/>
</dbReference>
<organism evidence="10 11">
    <name type="scientific">Angomonas deanei</name>
    <dbReference type="NCBI Taxonomy" id="59799"/>
    <lineage>
        <taxon>Eukaryota</taxon>
        <taxon>Discoba</taxon>
        <taxon>Euglenozoa</taxon>
        <taxon>Kinetoplastea</taxon>
        <taxon>Metakinetoplastina</taxon>
        <taxon>Trypanosomatida</taxon>
        <taxon>Trypanosomatidae</taxon>
        <taxon>Strigomonadinae</taxon>
        <taxon>Angomonas</taxon>
    </lineage>
</organism>
<dbReference type="AlphaFoldDB" id="A0A7G2CAE2"/>
<dbReference type="GO" id="GO:0051015">
    <property type="term" value="F:actin filament binding"/>
    <property type="evidence" value="ECO:0007669"/>
    <property type="project" value="TreeGrafter"/>
</dbReference>
<evidence type="ECO:0000256" key="1">
    <source>
        <dbReference type="ARBA" id="ARBA00004245"/>
    </source>
</evidence>
<dbReference type="PANTHER" id="PTHR13759">
    <property type="entry name" value="TWINFILIN"/>
    <property type="match status" value="1"/>
</dbReference>
<evidence type="ECO:0000256" key="7">
    <source>
        <dbReference type="ARBA" id="ARBA00038532"/>
    </source>
</evidence>
<dbReference type="SUPFAM" id="SSF55753">
    <property type="entry name" value="Actin depolymerizing proteins"/>
    <property type="match status" value="2"/>
</dbReference>
<dbReference type="GO" id="GO:0005737">
    <property type="term" value="C:cytoplasm"/>
    <property type="evidence" value="ECO:0007669"/>
    <property type="project" value="TreeGrafter"/>
</dbReference>
<keyword evidence="5" id="KW-0009">Actin-binding</keyword>
<dbReference type="Proteomes" id="UP000515908">
    <property type="component" value="Chromosome 04"/>
</dbReference>
<comment type="subunit">
    <text evidence="7">Interacts with G-actin; ADP-actin form.</text>
</comment>
<reference evidence="10 11" key="1">
    <citation type="submission" date="2020-08" db="EMBL/GenBank/DDBJ databases">
        <authorList>
            <person name="Newling K."/>
            <person name="Davey J."/>
            <person name="Forrester S."/>
        </authorList>
    </citation>
    <scope>NUCLEOTIDE SEQUENCE [LARGE SCALE GENOMIC DNA]</scope>
    <source>
        <strain evidence="11">Crithidia deanei Carvalho (ATCC PRA-265)</strain>
    </source>
</reference>
<dbReference type="EMBL" id="LR877148">
    <property type="protein sequence ID" value="CAD2214982.1"/>
    <property type="molecule type" value="Genomic_DNA"/>
</dbReference>
<feature type="domain" description="ADF-H" evidence="9">
    <location>
        <begin position="5"/>
        <end position="133"/>
    </location>
</feature>
<feature type="region of interest" description="Disordered" evidence="8">
    <location>
        <begin position="303"/>
        <end position="322"/>
    </location>
</feature>
<comment type="subcellular location">
    <subcellularLocation>
        <location evidence="1">Cytoplasm</location>
        <location evidence="1">Cytoskeleton</location>
    </subcellularLocation>
</comment>
<dbReference type="InterPro" id="IPR002108">
    <property type="entry name" value="ADF-H"/>
</dbReference>
<proteinExistence type="inferred from homology"/>
<comment type="similarity">
    <text evidence="2">Belongs to the actin-binding proteins ADF family. Twinfilin subfamily.</text>
</comment>
<keyword evidence="6" id="KW-0206">Cytoskeleton</keyword>
<evidence type="ECO:0000256" key="5">
    <source>
        <dbReference type="ARBA" id="ARBA00023203"/>
    </source>
</evidence>